<organism evidence="2 3">
    <name type="scientific">Geobacillus thermocatenulatus</name>
    <dbReference type="NCBI Taxonomy" id="33938"/>
    <lineage>
        <taxon>Bacteria</taxon>
        <taxon>Bacillati</taxon>
        <taxon>Bacillota</taxon>
        <taxon>Bacilli</taxon>
        <taxon>Bacillales</taxon>
        <taxon>Anoxybacillaceae</taxon>
        <taxon>Geobacillus</taxon>
        <taxon>Geobacillus thermoleovorans group</taxon>
    </lineage>
</organism>
<keyword evidence="3" id="KW-1185">Reference proteome</keyword>
<accession>A0AA91QNR4</accession>
<evidence type="ECO:0000256" key="1">
    <source>
        <dbReference type="SAM" id="MobiDB-lite"/>
    </source>
</evidence>
<dbReference type="AlphaFoldDB" id="A0AA91QNR4"/>
<name>A0AA91QNR4_9BACL</name>
<feature type="compositionally biased region" description="Basic residues" evidence="1">
    <location>
        <begin position="1"/>
        <end position="17"/>
    </location>
</feature>
<comment type="caution">
    <text evidence="2">The sequence shown here is derived from an EMBL/GenBank/DDBJ whole genome shotgun (WGS) entry which is preliminary data.</text>
</comment>
<feature type="region of interest" description="Disordered" evidence="1">
    <location>
        <begin position="1"/>
        <end position="20"/>
    </location>
</feature>
<dbReference type="EMBL" id="NEWK01000002">
    <property type="protein sequence ID" value="OXB87125.1"/>
    <property type="molecule type" value="Genomic_DNA"/>
</dbReference>
<dbReference type="Proteomes" id="UP000198378">
    <property type="component" value="Unassembled WGS sequence"/>
</dbReference>
<evidence type="ECO:0000313" key="3">
    <source>
        <dbReference type="Proteomes" id="UP000198378"/>
    </source>
</evidence>
<reference evidence="2 3" key="1">
    <citation type="submission" date="2017-05" db="EMBL/GenBank/DDBJ databases">
        <title>The genome sequence of Geobacillus thermocatenulatus DSM 730.</title>
        <authorList>
            <person name="Ramaloko W.T."/>
            <person name="Koen N."/>
            <person name="Polliack S."/>
            <person name="Aliyu H."/>
            <person name="Lebre P."/>
            <person name="Mohr T."/>
            <person name="Oswald F."/>
            <person name="Zwick M."/>
            <person name="Neumann A."/>
            <person name="Syldatk C."/>
            <person name="Cowan D."/>
            <person name="De Maayer P."/>
        </authorList>
    </citation>
    <scope>NUCLEOTIDE SEQUENCE [LARGE SCALE GENOMIC DNA]</scope>
    <source>
        <strain evidence="2 3">BGSC 93A1</strain>
    </source>
</reference>
<sequence length="62" mass="7319">MNNHSNKPRRCSIKKHSTPPSLMQKLVSDEEIQRMAEAVRDRDLARNFALRKLIYLFLLVTH</sequence>
<evidence type="ECO:0000313" key="2">
    <source>
        <dbReference type="EMBL" id="OXB87125.1"/>
    </source>
</evidence>
<proteinExistence type="predicted"/>
<gene>
    <name evidence="2" type="ORF">B9L19_17035</name>
</gene>
<protein>
    <submittedName>
        <fullName evidence="2">Uncharacterized protein</fullName>
    </submittedName>
</protein>